<evidence type="ECO:0000313" key="2">
    <source>
        <dbReference type="Proteomes" id="UP000069272"/>
    </source>
</evidence>
<reference evidence="1" key="2">
    <citation type="submission" date="2022-08" db="UniProtKB">
        <authorList>
            <consortium name="EnsemblMetazoa"/>
        </authorList>
    </citation>
    <scope>IDENTIFICATION</scope>
    <source>
        <strain evidence="1">STECLA/ALBI9_A</strain>
    </source>
</reference>
<dbReference type="EnsemblMetazoa" id="AALB010265-RA">
    <property type="protein sequence ID" value="AALB010265-PA"/>
    <property type="gene ID" value="AALB010265"/>
</dbReference>
<evidence type="ECO:0000313" key="1">
    <source>
        <dbReference type="EnsemblMetazoa" id="AALB010265-PA"/>
    </source>
</evidence>
<dbReference type="VEuPathDB" id="VectorBase:AALB010265"/>
<reference evidence="1 2" key="1">
    <citation type="journal article" date="2017" name="G3 (Bethesda)">
        <title>The Physical Genome Mapping of Anopheles albimanus Corrected Scaffold Misassemblies and Identified Interarm Rearrangements in Genus Anopheles.</title>
        <authorList>
            <person name="Artemov G.N."/>
            <person name="Peery A.N."/>
            <person name="Jiang X."/>
            <person name="Tu Z."/>
            <person name="Stegniy V.N."/>
            <person name="Sharakhova M.V."/>
            <person name="Sharakhov I.V."/>
        </authorList>
    </citation>
    <scope>NUCLEOTIDE SEQUENCE [LARGE SCALE GENOMIC DNA]</scope>
    <source>
        <strain evidence="1 2">ALBI9_A</strain>
    </source>
</reference>
<keyword evidence="2" id="KW-1185">Reference proteome</keyword>
<sequence length="110" mass="13102">MSFLVQYLKKSMQKRLERLDEDPRRQYKIIIAGLNFVGKIIGSDIMTPTYTSNNIILRLTLLNAFLFFWLDAYNMWINFGQLEDFIYCFETLLFTFLVSIKSIERPIQSE</sequence>
<accession>A0A182FUN0</accession>
<proteinExistence type="predicted"/>
<dbReference type="Proteomes" id="UP000069272">
    <property type="component" value="Chromosome 3R"/>
</dbReference>
<organism evidence="1 2">
    <name type="scientific">Anopheles albimanus</name>
    <name type="common">New world malaria mosquito</name>
    <dbReference type="NCBI Taxonomy" id="7167"/>
    <lineage>
        <taxon>Eukaryota</taxon>
        <taxon>Metazoa</taxon>
        <taxon>Ecdysozoa</taxon>
        <taxon>Arthropoda</taxon>
        <taxon>Hexapoda</taxon>
        <taxon>Insecta</taxon>
        <taxon>Pterygota</taxon>
        <taxon>Neoptera</taxon>
        <taxon>Endopterygota</taxon>
        <taxon>Diptera</taxon>
        <taxon>Nematocera</taxon>
        <taxon>Culicoidea</taxon>
        <taxon>Culicidae</taxon>
        <taxon>Anophelinae</taxon>
        <taxon>Anopheles</taxon>
    </lineage>
</organism>
<protein>
    <submittedName>
        <fullName evidence="1">Uncharacterized protein</fullName>
    </submittedName>
</protein>
<dbReference type="VEuPathDB" id="VectorBase:AALB20_030996"/>
<name>A0A182FUN0_ANOAL</name>
<dbReference type="STRING" id="7167.A0A182FUN0"/>
<dbReference type="AlphaFoldDB" id="A0A182FUN0"/>